<feature type="region of interest" description="Disordered" evidence="1">
    <location>
        <begin position="91"/>
        <end position="152"/>
    </location>
</feature>
<accession>A0A9X0D920</accession>
<comment type="caution">
    <text evidence="2">The sequence shown here is derived from an EMBL/GenBank/DDBJ whole genome shotgun (WGS) entry which is preliminary data.</text>
</comment>
<feature type="compositionally biased region" description="Polar residues" evidence="1">
    <location>
        <begin position="91"/>
        <end position="104"/>
    </location>
</feature>
<evidence type="ECO:0000313" key="2">
    <source>
        <dbReference type="EMBL" id="KAJ7391305.1"/>
    </source>
</evidence>
<evidence type="ECO:0000256" key="1">
    <source>
        <dbReference type="SAM" id="MobiDB-lite"/>
    </source>
</evidence>
<sequence>MFPAAPAEPANNGVNNPNAIVNDPNAFNEDGLGYDPNRADLVATPRSKPEPFTGGRATSSYSGYGDRRHLTQQALQSPSFSACLQPYLGQTTTPADQLRQTTPRRSGRRHSFRPFITSRLEKELGGHNLARAPYPEQSQSDWPPVRSLASKP</sequence>
<feature type="compositionally biased region" description="Low complexity" evidence="1">
    <location>
        <begin position="1"/>
        <end position="19"/>
    </location>
</feature>
<proteinExistence type="predicted"/>
<dbReference type="AlphaFoldDB" id="A0A9X0D920"/>
<evidence type="ECO:0000313" key="3">
    <source>
        <dbReference type="Proteomes" id="UP001163046"/>
    </source>
</evidence>
<name>A0A9X0D920_9CNID</name>
<gene>
    <name evidence="2" type="ORF">OS493_019438</name>
</gene>
<feature type="region of interest" description="Disordered" evidence="1">
    <location>
        <begin position="1"/>
        <end position="64"/>
    </location>
</feature>
<protein>
    <submittedName>
        <fullName evidence="2">Uncharacterized protein</fullName>
    </submittedName>
</protein>
<reference evidence="2" key="1">
    <citation type="submission" date="2023-01" db="EMBL/GenBank/DDBJ databases">
        <title>Genome assembly of the deep-sea coral Lophelia pertusa.</title>
        <authorList>
            <person name="Herrera S."/>
            <person name="Cordes E."/>
        </authorList>
    </citation>
    <scope>NUCLEOTIDE SEQUENCE</scope>
    <source>
        <strain evidence="2">USNM1676648</strain>
        <tissue evidence="2">Polyp</tissue>
    </source>
</reference>
<organism evidence="2 3">
    <name type="scientific">Desmophyllum pertusum</name>
    <dbReference type="NCBI Taxonomy" id="174260"/>
    <lineage>
        <taxon>Eukaryota</taxon>
        <taxon>Metazoa</taxon>
        <taxon>Cnidaria</taxon>
        <taxon>Anthozoa</taxon>
        <taxon>Hexacorallia</taxon>
        <taxon>Scleractinia</taxon>
        <taxon>Caryophylliina</taxon>
        <taxon>Caryophylliidae</taxon>
        <taxon>Desmophyllum</taxon>
    </lineage>
</organism>
<keyword evidence="3" id="KW-1185">Reference proteome</keyword>
<dbReference type="Proteomes" id="UP001163046">
    <property type="component" value="Unassembled WGS sequence"/>
</dbReference>
<dbReference type="EMBL" id="MU825407">
    <property type="protein sequence ID" value="KAJ7391305.1"/>
    <property type="molecule type" value="Genomic_DNA"/>
</dbReference>